<feature type="compositionally biased region" description="Polar residues" evidence="1">
    <location>
        <begin position="154"/>
        <end position="164"/>
    </location>
</feature>
<dbReference type="AlphaFoldDB" id="A0ABD0KJQ3"/>
<keyword evidence="4" id="KW-1185">Reference proteome</keyword>
<feature type="compositionally biased region" description="Polar residues" evidence="1">
    <location>
        <begin position="71"/>
        <end position="86"/>
    </location>
</feature>
<organism evidence="3 4">
    <name type="scientific">Batillaria attramentaria</name>
    <dbReference type="NCBI Taxonomy" id="370345"/>
    <lineage>
        <taxon>Eukaryota</taxon>
        <taxon>Metazoa</taxon>
        <taxon>Spiralia</taxon>
        <taxon>Lophotrochozoa</taxon>
        <taxon>Mollusca</taxon>
        <taxon>Gastropoda</taxon>
        <taxon>Caenogastropoda</taxon>
        <taxon>Sorbeoconcha</taxon>
        <taxon>Cerithioidea</taxon>
        <taxon>Batillariidae</taxon>
        <taxon>Batillaria</taxon>
    </lineage>
</organism>
<feature type="transmembrane region" description="Helical" evidence="2">
    <location>
        <begin position="223"/>
        <end position="245"/>
    </location>
</feature>
<name>A0ABD0KJQ3_9CAEN</name>
<proteinExistence type="predicted"/>
<feature type="compositionally biased region" description="Basic and acidic residues" evidence="1">
    <location>
        <begin position="125"/>
        <end position="136"/>
    </location>
</feature>
<feature type="compositionally biased region" description="Polar residues" evidence="1">
    <location>
        <begin position="34"/>
        <end position="45"/>
    </location>
</feature>
<protein>
    <submittedName>
        <fullName evidence="3">Uncharacterized protein</fullName>
    </submittedName>
</protein>
<keyword evidence="2" id="KW-0472">Membrane</keyword>
<evidence type="ECO:0000313" key="4">
    <source>
        <dbReference type="Proteomes" id="UP001519460"/>
    </source>
</evidence>
<keyword evidence="2" id="KW-1133">Transmembrane helix</keyword>
<feature type="region of interest" description="Disordered" evidence="1">
    <location>
        <begin position="20"/>
        <end position="164"/>
    </location>
</feature>
<dbReference type="EMBL" id="JACVVK020000168">
    <property type="protein sequence ID" value="KAK7487197.1"/>
    <property type="molecule type" value="Genomic_DNA"/>
</dbReference>
<evidence type="ECO:0000256" key="1">
    <source>
        <dbReference type="SAM" id="MobiDB-lite"/>
    </source>
</evidence>
<evidence type="ECO:0000256" key="2">
    <source>
        <dbReference type="SAM" id="Phobius"/>
    </source>
</evidence>
<gene>
    <name evidence="3" type="ORF">BaRGS_00021549</name>
</gene>
<dbReference type="InterPro" id="IPR036259">
    <property type="entry name" value="MFS_trans_sf"/>
</dbReference>
<feature type="transmembrane region" description="Helical" evidence="2">
    <location>
        <begin position="192"/>
        <end position="217"/>
    </location>
</feature>
<dbReference type="Proteomes" id="UP001519460">
    <property type="component" value="Unassembled WGS sequence"/>
</dbReference>
<comment type="caution">
    <text evidence="3">The sequence shown here is derived from an EMBL/GenBank/DDBJ whole genome shotgun (WGS) entry which is preliminary data.</text>
</comment>
<sequence>MDKQNDDVCGYQTDTTNQLHETATAVGNDHFQLHTPNNRTTGQEMSNKENPYEQLRTLNSTKDNGYEQRRTSNSNNQNGYEQLRTSDSNKETEYEQLNAPVEKTDHKHAQLRNGKSNQAFEDDEVSKTEETRRETQPRVAVPDGSEERPAVAVSSRTETPATSNTDVIIEETSQNVRNASDMSVVPDGGFRGWLVVLSSFLQYSIAFGTSFSIGVFFVPLRDFFGSSNADTAWLAAVQIGTLFLLGK</sequence>
<accession>A0ABD0KJQ3</accession>
<evidence type="ECO:0000313" key="3">
    <source>
        <dbReference type="EMBL" id="KAK7487197.1"/>
    </source>
</evidence>
<keyword evidence="2" id="KW-0812">Transmembrane</keyword>
<dbReference type="SUPFAM" id="SSF103473">
    <property type="entry name" value="MFS general substrate transporter"/>
    <property type="match status" value="1"/>
</dbReference>
<reference evidence="3 4" key="1">
    <citation type="journal article" date="2023" name="Sci. Data">
        <title>Genome assembly of the Korean intertidal mud-creeper Batillaria attramentaria.</title>
        <authorList>
            <person name="Patra A.K."/>
            <person name="Ho P.T."/>
            <person name="Jun S."/>
            <person name="Lee S.J."/>
            <person name="Kim Y."/>
            <person name="Won Y.J."/>
        </authorList>
    </citation>
    <scope>NUCLEOTIDE SEQUENCE [LARGE SCALE GENOMIC DNA]</scope>
    <source>
        <strain evidence="3">Wonlab-2016</strain>
    </source>
</reference>